<evidence type="ECO:0000259" key="2">
    <source>
        <dbReference type="Pfam" id="PF13426"/>
    </source>
</evidence>
<dbReference type="Pfam" id="PF13426">
    <property type="entry name" value="PAS_9"/>
    <property type="match status" value="1"/>
</dbReference>
<dbReference type="Proteomes" id="UP000231503">
    <property type="component" value="Unassembled WGS sequence"/>
</dbReference>
<feature type="coiled-coil region" evidence="1">
    <location>
        <begin position="162"/>
        <end position="192"/>
    </location>
</feature>
<name>A0A2H0TD61_9BACT</name>
<dbReference type="InterPro" id="IPR000014">
    <property type="entry name" value="PAS"/>
</dbReference>
<proteinExistence type="predicted"/>
<evidence type="ECO:0000313" key="3">
    <source>
        <dbReference type="EMBL" id="PIR69483.1"/>
    </source>
</evidence>
<dbReference type="AlphaFoldDB" id="A0A2H0TD61"/>
<gene>
    <name evidence="3" type="ORF">COU47_02820</name>
</gene>
<keyword evidence="1" id="KW-0175">Coiled coil</keyword>
<organism evidence="3 4">
    <name type="scientific">Candidatus Niyogibacteria bacterium CG10_big_fil_rev_8_21_14_0_10_46_36</name>
    <dbReference type="NCBI Taxonomy" id="1974726"/>
    <lineage>
        <taxon>Bacteria</taxon>
        <taxon>Candidatus Niyogiibacteriota</taxon>
    </lineage>
</organism>
<feature type="domain" description="PAS" evidence="2">
    <location>
        <begin position="40"/>
        <end position="146"/>
    </location>
</feature>
<dbReference type="SUPFAM" id="SSF55785">
    <property type="entry name" value="PYP-like sensor domain (PAS domain)"/>
    <property type="match status" value="1"/>
</dbReference>
<sequence>MGKNKKTAEQAHAKIGVDFVSHFWEKSWTYIKTVVDVVREPVLILDKNFRVMSANESFYRVFQVDPKDTEQKNVYELGNGQWNIPALRKLLEDILPKNTFFKGFEVTHEFPSIGHKTMILNARQIHVKEDASFPQIILLAMEDVTEMMGVAEMLAHHTKQFEIKTGERIENLEIHIKKLEKEVNELKNKSQDR</sequence>
<accession>A0A2H0TD61</accession>
<protein>
    <recommendedName>
        <fullName evidence="2">PAS domain-containing protein</fullName>
    </recommendedName>
</protein>
<reference evidence="4" key="1">
    <citation type="submission" date="2017-09" db="EMBL/GenBank/DDBJ databases">
        <title>Depth-based differentiation of microbial function through sediment-hosted aquifers and enrichment of novel symbionts in the deep terrestrial subsurface.</title>
        <authorList>
            <person name="Probst A.J."/>
            <person name="Ladd B."/>
            <person name="Jarett J.K."/>
            <person name="Geller-Mcgrath D.E."/>
            <person name="Sieber C.M.K."/>
            <person name="Emerson J.B."/>
            <person name="Anantharaman K."/>
            <person name="Thomas B.C."/>
            <person name="Malmstrom R."/>
            <person name="Stieglmeier M."/>
            <person name="Klingl A."/>
            <person name="Woyke T."/>
            <person name="Ryan C.M."/>
            <person name="Banfield J.F."/>
        </authorList>
    </citation>
    <scope>NUCLEOTIDE SEQUENCE [LARGE SCALE GENOMIC DNA]</scope>
</reference>
<dbReference type="InterPro" id="IPR035965">
    <property type="entry name" value="PAS-like_dom_sf"/>
</dbReference>
<dbReference type="EMBL" id="PFCO01000006">
    <property type="protein sequence ID" value="PIR69483.1"/>
    <property type="molecule type" value="Genomic_DNA"/>
</dbReference>
<evidence type="ECO:0000256" key="1">
    <source>
        <dbReference type="SAM" id="Coils"/>
    </source>
</evidence>
<dbReference type="Gene3D" id="3.30.450.20">
    <property type="entry name" value="PAS domain"/>
    <property type="match status" value="1"/>
</dbReference>
<comment type="caution">
    <text evidence="3">The sequence shown here is derived from an EMBL/GenBank/DDBJ whole genome shotgun (WGS) entry which is preliminary data.</text>
</comment>
<evidence type="ECO:0000313" key="4">
    <source>
        <dbReference type="Proteomes" id="UP000231503"/>
    </source>
</evidence>